<sequence>MSVEGCKKGWFQKWKGWEGCFSDSIGASGGLGIMWKSSCCILEPLVVDSNFIWCKVFVKHSDESFFLCDVYGPSNLIKKRDLWSKLHLVLDSAVNSKIVVTGDFNATLSDLDKWGGIQWQPRSQVDFTSFVSSTKLVDMEPSLGWFTWNNQRPGLSSMAVHLDRFIVSEI</sequence>
<dbReference type="SUPFAM" id="SSF56219">
    <property type="entry name" value="DNase I-like"/>
    <property type="match status" value="1"/>
</dbReference>
<comment type="caution">
    <text evidence="1">The sequence shown here is derived from an EMBL/GenBank/DDBJ whole genome shotgun (WGS) entry which is preliminary data.</text>
</comment>
<dbReference type="AlphaFoldDB" id="A0AA38FIU4"/>
<keyword evidence="2" id="KW-1185">Reference proteome</keyword>
<evidence type="ECO:0008006" key="3">
    <source>
        <dbReference type="Google" id="ProtNLM"/>
    </source>
</evidence>
<protein>
    <recommendedName>
        <fullName evidence="3">Endonuclease/exonuclease/phosphatase domain-containing protein</fullName>
    </recommendedName>
</protein>
<dbReference type="EMBL" id="JAHRHJ020000008">
    <property type="protein sequence ID" value="KAH9303836.1"/>
    <property type="molecule type" value="Genomic_DNA"/>
</dbReference>
<dbReference type="InterPro" id="IPR036691">
    <property type="entry name" value="Endo/exonu/phosph_ase_sf"/>
</dbReference>
<reference evidence="1 2" key="1">
    <citation type="journal article" date="2021" name="Nat. Plants">
        <title>The Taxus genome provides insights into paclitaxel biosynthesis.</title>
        <authorList>
            <person name="Xiong X."/>
            <person name="Gou J."/>
            <person name="Liao Q."/>
            <person name="Li Y."/>
            <person name="Zhou Q."/>
            <person name="Bi G."/>
            <person name="Li C."/>
            <person name="Du R."/>
            <person name="Wang X."/>
            <person name="Sun T."/>
            <person name="Guo L."/>
            <person name="Liang H."/>
            <person name="Lu P."/>
            <person name="Wu Y."/>
            <person name="Zhang Z."/>
            <person name="Ro D.K."/>
            <person name="Shang Y."/>
            <person name="Huang S."/>
            <person name="Yan J."/>
        </authorList>
    </citation>
    <scope>NUCLEOTIDE SEQUENCE [LARGE SCALE GENOMIC DNA]</scope>
    <source>
        <strain evidence="1">Ta-2019</strain>
    </source>
</reference>
<dbReference type="Proteomes" id="UP000824469">
    <property type="component" value="Unassembled WGS sequence"/>
</dbReference>
<evidence type="ECO:0000313" key="2">
    <source>
        <dbReference type="Proteomes" id="UP000824469"/>
    </source>
</evidence>
<accession>A0AA38FIU4</accession>
<proteinExistence type="predicted"/>
<gene>
    <name evidence="1" type="ORF">KI387_008240</name>
</gene>
<dbReference type="Gene3D" id="3.60.10.10">
    <property type="entry name" value="Endonuclease/exonuclease/phosphatase"/>
    <property type="match status" value="1"/>
</dbReference>
<organism evidence="1 2">
    <name type="scientific">Taxus chinensis</name>
    <name type="common">Chinese yew</name>
    <name type="synonym">Taxus wallichiana var. chinensis</name>
    <dbReference type="NCBI Taxonomy" id="29808"/>
    <lineage>
        <taxon>Eukaryota</taxon>
        <taxon>Viridiplantae</taxon>
        <taxon>Streptophyta</taxon>
        <taxon>Embryophyta</taxon>
        <taxon>Tracheophyta</taxon>
        <taxon>Spermatophyta</taxon>
        <taxon>Pinopsida</taxon>
        <taxon>Pinidae</taxon>
        <taxon>Conifers II</taxon>
        <taxon>Cupressales</taxon>
        <taxon>Taxaceae</taxon>
        <taxon>Taxus</taxon>
    </lineage>
</organism>
<evidence type="ECO:0000313" key="1">
    <source>
        <dbReference type="EMBL" id="KAH9303836.1"/>
    </source>
</evidence>
<name>A0AA38FIU4_TAXCH</name>